<dbReference type="EMBL" id="CP001281">
    <property type="protein sequence ID" value="ACK54235.1"/>
    <property type="molecule type" value="Genomic_DNA"/>
</dbReference>
<dbReference type="Proteomes" id="UP000002186">
    <property type="component" value="Chromosome"/>
</dbReference>
<feature type="domain" description="DUF1214" evidence="1">
    <location>
        <begin position="237"/>
        <end position="319"/>
    </location>
</feature>
<dbReference type="Pfam" id="PF06863">
    <property type="entry name" value="DUF1254"/>
    <property type="match status" value="1"/>
</dbReference>
<dbReference type="STRING" id="85643.Tmz1t_1476"/>
<dbReference type="AlphaFoldDB" id="C4ZNS2"/>
<dbReference type="SUPFAM" id="SSF160935">
    <property type="entry name" value="VPA0735-like"/>
    <property type="match status" value="1"/>
</dbReference>
<feature type="domain" description="DUF1254" evidence="2">
    <location>
        <begin position="52"/>
        <end position="160"/>
    </location>
</feature>
<keyword evidence="4" id="KW-1185">Reference proteome</keyword>
<dbReference type="eggNOG" id="COG5361">
    <property type="taxonomic scope" value="Bacteria"/>
</dbReference>
<accession>C4ZNS2</accession>
<evidence type="ECO:0000313" key="4">
    <source>
        <dbReference type="Proteomes" id="UP000002186"/>
    </source>
</evidence>
<dbReference type="HOGENOM" id="CLU_057994_1_0_4"/>
<evidence type="ECO:0000259" key="2">
    <source>
        <dbReference type="Pfam" id="PF06863"/>
    </source>
</evidence>
<name>C4ZNS2_THASP</name>
<sequence length="336" mass="37067">MNRYLMIAAVTGIMGLDPGAGFAAEKVTVDSFVRAETDMTLDRYVRQGALGKLIHIRMPVPIDRQDVIRMNRDTLYSAGVFDLSAPVTIVKPETGGRFQSMLVINQDHSMLPAEHGAGEFTFTQEKMGTRYMIVLFRTFVDSNDPTDIKAANALQDKIVVKQAAPGKFEIPEWDEASLKKVRDAINVLAATRTSAKGMFGDKAKLDPISHLLGTAFGWGGNPEEAAIYDNVVPAENDGKTPHSVTVKDVPVDGFWSITVYNKDGFMEKNDQNVYSHNNVTAKKNQDGSVTIHFGAGTDALNNVPITPGWNYIVRMYQPRKEIIDGTWKFPVAQPTK</sequence>
<dbReference type="KEGG" id="tmz:Tmz1t_1476"/>
<evidence type="ECO:0000259" key="1">
    <source>
        <dbReference type="Pfam" id="PF06742"/>
    </source>
</evidence>
<dbReference type="RefSeq" id="WP_012585037.1">
    <property type="nucleotide sequence ID" value="NC_011662.2"/>
</dbReference>
<protein>
    <recommendedName>
        <fullName evidence="5">Carboxylesterase</fullName>
    </recommendedName>
</protein>
<organism evidence="3 4">
    <name type="scientific">Thauera aminoaromatica</name>
    <dbReference type="NCBI Taxonomy" id="164330"/>
    <lineage>
        <taxon>Bacteria</taxon>
        <taxon>Pseudomonadati</taxon>
        <taxon>Pseudomonadota</taxon>
        <taxon>Betaproteobacteria</taxon>
        <taxon>Rhodocyclales</taxon>
        <taxon>Zoogloeaceae</taxon>
        <taxon>Thauera</taxon>
    </lineage>
</organism>
<reference evidence="4" key="1">
    <citation type="submission" date="2009-05" db="EMBL/GenBank/DDBJ databases">
        <title>Complete sequence of chromosome of Thauera sp. MZ1T.</title>
        <authorList>
            <consortium name="US DOE Joint Genome Institute"/>
            <person name="Lucas S."/>
            <person name="Copeland A."/>
            <person name="Lapidus A."/>
            <person name="Glavina del Rio T."/>
            <person name="Dalin E."/>
            <person name="Tice H."/>
            <person name="Bruce D."/>
            <person name="Goodwin L."/>
            <person name="Pitluck S."/>
            <person name="Sims D."/>
            <person name="Brettin T."/>
            <person name="Detter J.C."/>
            <person name="Han C."/>
            <person name="Larimer F."/>
            <person name="Land M."/>
            <person name="Hauser L."/>
            <person name="Kyrpides N."/>
            <person name="Mikhailova N."/>
            <person name="Sayler G.S."/>
        </authorList>
    </citation>
    <scope>NUCLEOTIDE SEQUENCE [LARGE SCALE GENOMIC DNA]</scope>
    <source>
        <strain evidence="4">MZ1T</strain>
    </source>
</reference>
<reference evidence="3 4" key="2">
    <citation type="journal article" date="2012" name="Stand. Genomic Sci.">
        <title>Complete genome sequence of Thauera aminoaromatica strain MZ1T.</title>
        <authorList>
            <person name="Jiang K."/>
            <person name="Sanseverino J."/>
            <person name="Chauhan A."/>
            <person name="Lucas S."/>
            <person name="Copeland A."/>
            <person name="Lapidus A."/>
            <person name="Del Rio T.G."/>
            <person name="Dalin E."/>
            <person name="Tice H."/>
            <person name="Bruce D."/>
            <person name="Goodwin L."/>
            <person name="Pitluck S."/>
            <person name="Sims D."/>
            <person name="Brettin T."/>
            <person name="Detter J.C."/>
            <person name="Han C."/>
            <person name="Chang Y.J."/>
            <person name="Larimer F."/>
            <person name="Land M."/>
            <person name="Hauser L."/>
            <person name="Kyrpides N.C."/>
            <person name="Mikhailova N."/>
            <person name="Moser S."/>
            <person name="Jegier P."/>
            <person name="Close D."/>
            <person name="Debruyn J.M."/>
            <person name="Wang Y."/>
            <person name="Layton A.C."/>
            <person name="Allen M.S."/>
            <person name="Sayler G.S."/>
        </authorList>
    </citation>
    <scope>NUCLEOTIDE SEQUENCE [LARGE SCALE GENOMIC DNA]</scope>
    <source>
        <strain evidence="3 4">MZ1T</strain>
    </source>
</reference>
<dbReference type="Gene3D" id="2.60.120.600">
    <property type="entry name" value="Domain of unknown function DUF1214, C-terminal domain"/>
    <property type="match status" value="1"/>
</dbReference>
<dbReference type="InterPro" id="IPR010679">
    <property type="entry name" value="DUF1254"/>
</dbReference>
<dbReference type="InterPro" id="IPR037049">
    <property type="entry name" value="DUF1214_C_sf"/>
</dbReference>
<evidence type="ECO:0008006" key="5">
    <source>
        <dbReference type="Google" id="ProtNLM"/>
    </source>
</evidence>
<gene>
    <name evidence="3" type="ordered locus">Tmz1t_1476</name>
</gene>
<dbReference type="Pfam" id="PF06742">
    <property type="entry name" value="DUF1214"/>
    <property type="match status" value="1"/>
</dbReference>
<evidence type="ECO:0000313" key="3">
    <source>
        <dbReference type="EMBL" id="ACK54235.1"/>
    </source>
</evidence>
<proteinExistence type="predicted"/>
<dbReference type="PANTHER" id="PTHR36509">
    <property type="entry name" value="BLL3101 PROTEIN"/>
    <property type="match status" value="1"/>
</dbReference>
<dbReference type="InterPro" id="IPR010621">
    <property type="entry name" value="DUF1214"/>
</dbReference>
<dbReference type="PANTHER" id="PTHR36509:SF3">
    <property type="entry name" value="SIGNAL PEPTIDE PROTEIN"/>
    <property type="match status" value="1"/>
</dbReference>